<organism evidence="3 4">
    <name type="scientific">Brumimicrobium salinarum</name>
    <dbReference type="NCBI Taxonomy" id="2058658"/>
    <lineage>
        <taxon>Bacteria</taxon>
        <taxon>Pseudomonadati</taxon>
        <taxon>Bacteroidota</taxon>
        <taxon>Flavobacteriia</taxon>
        <taxon>Flavobacteriales</taxon>
        <taxon>Crocinitomicaceae</taxon>
        <taxon>Brumimicrobium</taxon>
    </lineage>
</organism>
<keyword evidence="4" id="KW-1185">Reference proteome</keyword>
<protein>
    <recommendedName>
        <fullName evidence="5">S-adenosyl-methyltransferase</fullName>
    </recommendedName>
</protein>
<dbReference type="Proteomes" id="UP000236654">
    <property type="component" value="Unassembled WGS sequence"/>
</dbReference>
<accession>A0A2I0QZU9</accession>
<sequence>MKGNNYISEKAKQTKAKKSKKKSRFAKAGKKQSQSFVQIMNGDFLTKGFVMNNLAYIFFVIGLMILMVSKGYYVHQLANDISEEEKKVRDVTADFVESKAELEEMTRRTEMIEKLKPLGLKETINPTKVIRIKDKEK</sequence>
<dbReference type="InterPro" id="IPR045755">
    <property type="entry name" value="FtsL-like"/>
</dbReference>
<keyword evidence="2" id="KW-0812">Transmembrane</keyword>
<reference evidence="3 4" key="1">
    <citation type="submission" date="2017-12" db="EMBL/GenBank/DDBJ databases">
        <title>The draft genome sequence of Brumimicrobium saltpan LHR20.</title>
        <authorList>
            <person name="Do Z.-J."/>
            <person name="Luo H.-R."/>
        </authorList>
    </citation>
    <scope>NUCLEOTIDE SEQUENCE [LARGE SCALE GENOMIC DNA]</scope>
    <source>
        <strain evidence="3 4">LHR20</strain>
    </source>
</reference>
<evidence type="ECO:0000256" key="1">
    <source>
        <dbReference type="SAM" id="MobiDB-lite"/>
    </source>
</evidence>
<proteinExistence type="predicted"/>
<dbReference type="OrthoDB" id="1467840at2"/>
<dbReference type="RefSeq" id="WP_101335429.1">
    <property type="nucleotide sequence ID" value="NZ_PJNI01000017.1"/>
</dbReference>
<feature type="region of interest" description="Disordered" evidence="1">
    <location>
        <begin position="1"/>
        <end position="24"/>
    </location>
</feature>
<dbReference type="AlphaFoldDB" id="A0A2I0QZU9"/>
<evidence type="ECO:0000313" key="3">
    <source>
        <dbReference type="EMBL" id="PKR79833.1"/>
    </source>
</evidence>
<evidence type="ECO:0008006" key="5">
    <source>
        <dbReference type="Google" id="ProtNLM"/>
    </source>
</evidence>
<evidence type="ECO:0000313" key="4">
    <source>
        <dbReference type="Proteomes" id="UP000236654"/>
    </source>
</evidence>
<dbReference type="Pfam" id="PF19579">
    <property type="entry name" value="FtsL_2"/>
    <property type="match status" value="1"/>
</dbReference>
<gene>
    <name evidence="3" type="ORF">CW751_12815</name>
</gene>
<comment type="caution">
    <text evidence="3">The sequence shown here is derived from an EMBL/GenBank/DDBJ whole genome shotgun (WGS) entry which is preliminary data.</text>
</comment>
<feature type="compositionally biased region" description="Basic residues" evidence="1">
    <location>
        <begin position="13"/>
        <end position="24"/>
    </location>
</feature>
<keyword evidence="2" id="KW-1133">Transmembrane helix</keyword>
<feature type="transmembrane region" description="Helical" evidence="2">
    <location>
        <begin position="54"/>
        <end position="73"/>
    </location>
</feature>
<evidence type="ECO:0000256" key="2">
    <source>
        <dbReference type="SAM" id="Phobius"/>
    </source>
</evidence>
<keyword evidence="2" id="KW-0472">Membrane</keyword>
<dbReference type="EMBL" id="PJNI01000017">
    <property type="protein sequence ID" value="PKR79833.1"/>
    <property type="molecule type" value="Genomic_DNA"/>
</dbReference>
<name>A0A2I0QZU9_9FLAO</name>